<evidence type="ECO:0000313" key="2">
    <source>
        <dbReference type="Proteomes" id="UP000217311"/>
    </source>
</evidence>
<gene>
    <name evidence="1" type="ORF">CA606_12180</name>
</gene>
<reference evidence="2" key="1">
    <citation type="submission" date="2017-09" db="EMBL/GenBank/DDBJ databases">
        <title>Genome evolution observed in wild isolates of Caulobacter crescentus.</title>
        <authorList>
            <person name="Ely B."/>
            <person name="Wilson K."/>
            <person name="Scott D."/>
        </authorList>
    </citation>
    <scope>NUCLEOTIDE SEQUENCE [LARGE SCALE GENOMIC DNA]</scope>
    <source>
        <strain evidence="2">CB13b1a</strain>
    </source>
</reference>
<accession>A0A290MT49</accession>
<dbReference type="RefSeq" id="WP_096052413.1">
    <property type="nucleotide sequence ID" value="NZ_CP023315.3"/>
</dbReference>
<sequence length="380" mass="42276">MIDALNYPYIRVRDVEWLKKTLLLFPHVARMTPPYGRGPRDQPDIEPFAWKANGSKPLLRPADLTADFVVDAQRAFQAKLAAMYDQDTEGFRHRFAVEALPEFSRGMDFWDDREDPHTAFQLHGEKLFYELRQFLELRGLAREPRRPHSRGYVEVHPELGRAIMTTLALACAANEGLEVITEFPDMHGRVLSARPDMTFEDLINPPPPAGDVNARTLGEFLVYQRCNVDGLDAAKLVEIAGERAAFAKFRTALQVAASQLPKVIHDPRVLEEQLNDTVNDIFADWQADKANFGKIAKAVFDVGALAEPAAALKKIAERAFGPIATGITANYLGGIGTGLVVGVAVHVIGTYGTTKKAEQDSPWKYLSYLDRMGVGFSLVR</sequence>
<dbReference type="Proteomes" id="UP000217311">
    <property type="component" value="Chromosome"/>
</dbReference>
<dbReference type="EMBL" id="CP023315">
    <property type="protein sequence ID" value="ATC33022.1"/>
    <property type="molecule type" value="Genomic_DNA"/>
</dbReference>
<name>A0A290MT49_CAUVI</name>
<organism evidence="1 2">
    <name type="scientific">Caulobacter vibrioides</name>
    <name type="common">Caulobacter crescentus</name>
    <dbReference type="NCBI Taxonomy" id="155892"/>
    <lineage>
        <taxon>Bacteria</taxon>
        <taxon>Pseudomonadati</taxon>
        <taxon>Pseudomonadota</taxon>
        <taxon>Alphaproteobacteria</taxon>
        <taxon>Caulobacterales</taxon>
        <taxon>Caulobacteraceae</taxon>
        <taxon>Caulobacter</taxon>
    </lineage>
</organism>
<proteinExistence type="predicted"/>
<evidence type="ECO:0000313" key="1">
    <source>
        <dbReference type="EMBL" id="ATC33022.1"/>
    </source>
</evidence>
<protein>
    <submittedName>
        <fullName evidence="1">Uncharacterized protein</fullName>
    </submittedName>
</protein>
<dbReference type="AlphaFoldDB" id="A0A290MT49"/>